<proteinExistence type="predicted"/>
<evidence type="ECO:0000256" key="4">
    <source>
        <dbReference type="ARBA" id="ARBA00022729"/>
    </source>
</evidence>
<sequence>MGPLRLLPTAVLLLAQAAPREASQHCGRLEYWNPDNRCCGSCLQRFGPPPCPGEEPGLGVCICLGGVKGGGVRMGAKPEKKGAVWVERVKMPSLESQPLSRLLDELEVLEELILLLDPEPGPGGRMACGTTRHLAARYGLPATWSTFAYSLRPSRSPLRALIEMVVAREPSASLGQLGTHLAQIGRADALQVLSKLG</sequence>
<evidence type="ECO:0000256" key="6">
    <source>
        <dbReference type="ARBA" id="ARBA00023136"/>
    </source>
</evidence>
<evidence type="ECO:0000256" key="3">
    <source>
        <dbReference type="ARBA" id="ARBA00022692"/>
    </source>
</evidence>
<dbReference type="PANTHER" id="PTHR14657">
    <property type="entry name" value="IGF-LIKE FAMILY RECEPTOR 1"/>
    <property type="match status" value="1"/>
</dbReference>
<dbReference type="PANTHER" id="PTHR14657:SF2">
    <property type="entry name" value="IGF-LIKE FAMILY RECEPTOR 1"/>
    <property type="match status" value="1"/>
</dbReference>
<name>A0A212DBL0_CEREH</name>
<dbReference type="InterPro" id="IPR042355">
    <property type="entry name" value="IGFLR1"/>
</dbReference>
<comment type="caution">
    <text evidence="11">The sequence shown here is derived from an EMBL/GenBank/DDBJ whole genome shotgun (WGS) entry which is preliminary data.</text>
</comment>
<accession>A0A212DBL0</accession>
<dbReference type="Gene3D" id="1.10.533.10">
    <property type="entry name" value="Death Domain, Fas"/>
    <property type="match status" value="1"/>
</dbReference>
<evidence type="ECO:0000256" key="5">
    <source>
        <dbReference type="ARBA" id="ARBA00022989"/>
    </source>
</evidence>
<feature type="signal peptide" evidence="10">
    <location>
        <begin position="1"/>
        <end position="22"/>
    </location>
</feature>
<evidence type="ECO:0000256" key="9">
    <source>
        <dbReference type="ARBA" id="ARBA00079991"/>
    </source>
</evidence>
<dbReference type="OrthoDB" id="8945565at2759"/>
<gene>
    <name evidence="11" type="ORF">Celaphus_00004499</name>
</gene>
<evidence type="ECO:0000313" key="12">
    <source>
        <dbReference type="Proteomes" id="UP000242450"/>
    </source>
</evidence>
<dbReference type="InterPro" id="IPR011029">
    <property type="entry name" value="DEATH-like_dom_sf"/>
</dbReference>
<keyword evidence="6" id="KW-0472">Membrane</keyword>
<evidence type="ECO:0000256" key="2">
    <source>
        <dbReference type="ARBA" id="ARBA00022475"/>
    </source>
</evidence>
<dbReference type="SUPFAM" id="SSF47986">
    <property type="entry name" value="DEATH domain"/>
    <property type="match status" value="1"/>
</dbReference>
<dbReference type="AlphaFoldDB" id="A0A212DBL0"/>
<keyword evidence="4 10" id="KW-0732">Signal</keyword>
<keyword evidence="2" id="KW-1003">Cell membrane</keyword>
<evidence type="ECO:0000256" key="1">
    <source>
        <dbReference type="ARBA" id="ARBA00004162"/>
    </source>
</evidence>
<dbReference type="FunFam" id="1.10.533.10:FF:000079">
    <property type="entry name" value="IGF like family receptor 1"/>
    <property type="match status" value="1"/>
</dbReference>
<protein>
    <recommendedName>
        <fullName evidence="8">IGF-like family receptor 1</fullName>
    </recommendedName>
    <alternativeName>
        <fullName evidence="9">Transmembrane protein 149</fullName>
    </alternativeName>
</protein>
<evidence type="ECO:0000313" key="11">
    <source>
        <dbReference type="EMBL" id="OWK15592.1"/>
    </source>
</evidence>
<dbReference type="Proteomes" id="UP000242450">
    <property type="component" value="Chromosome 4"/>
</dbReference>
<evidence type="ECO:0000256" key="7">
    <source>
        <dbReference type="ARBA" id="ARBA00023170"/>
    </source>
</evidence>
<evidence type="ECO:0000256" key="10">
    <source>
        <dbReference type="SAM" id="SignalP"/>
    </source>
</evidence>
<keyword evidence="3" id="KW-0812">Transmembrane</keyword>
<keyword evidence="5" id="KW-1133">Transmembrane helix</keyword>
<feature type="chain" id="PRO_5012510285" description="IGF-like family receptor 1" evidence="10">
    <location>
        <begin position="23"/>
        <end position="197"/>
    </location>
</feature>
<dbReference type="EMBL" id="MKHE01000004">
    <property type="protein sequence ID" value="OWK15592.1"/>
    <property type="molecule type" value="Genomic_DNA"/>
</dbReference>
<evidence type="ECO:0000256" key="8">
    <source>
        <dbReference type="ARBA" id="ARBA00074274"/>
    </source>
</evidence>
<dbReference type="GO" id="GO:0005886">
    <property type="term" value="C:plasma membrane"/>
    <property type="evidence" value="ECO:0007669"/>
    <property type="project" value="UniProtKB-SubCell"/>
</dbReference>
<keyword evidence="7" id="KW-0675">Receptor</keyword>
<reference evidence="11 12" key="1">
    <citation type="journal article" date="2018" name="Mol. Genet. Genomics">
        <title>The red deer Cervus elaphus genome CerEla1.0: sequencing, annotating, genes, and chromosomes.</title>
        <authorList>
            <person name="Bana N.A."/>
            <person name="Nyiri A."/>
            <person name="Nagy J."/>
            <person name="Frank K."/>
            <person name="Nagy T."/>
            <person name="Steger V."/>
            <person name="Schiller M."/>
            <person name="Lakatos P."/>
            <person name="Sugar L."/>
            <person name="Horn P."/>
            <person name="Barta E."/>
            <person name="Orosz L."/>
        </authorList>
    </citation>
    <scope>NUCLEOTIDE SEQUENCE [LARGE SCALE GENOMIC DNA]</scope>
    <source>
        <strain evidence="11">Hungarian</strain>
    </source>
</reference>
<comment type="subcellular location">
    <subcellularLocation>
        <location evidence="1">Cell membrane</location>
        <topology evidence="1">Single-pass membrane protein</topology>
    </subcellularLocation>
</comment>
<keyword evidence="12" id="KW-1185">Reference proteome</keyword>
<organism evidence="11 12">
    <name type="scientific">Cervus elaphus hippelaphus</name>
    <name type="common">European red deer</name>
    <dbReference type="NCBI Taxonomy" id="46360"/>
    <lineage>
        <taxon>Eukaryota</taxon>
        <taxon>Metazoa</taxon>
        <taxon>Chordata</taxon>
        <taxon>Craniata</taxon>
        <taxon>Vertebrata</taxon>
        <taxon>Euteleostomi</taxon>
        <taxon>Mammalia</taxon>
        <taxon>Eutheria</taxon>
        <taxon>Laurasiatheria</taxon>
        <taxon>Artiodactyla</taxon>
        <taxon>Ruminantia</taxon>
        <taxon>Pecora</taxon>
        <taxon>Cervidae</taxon>
        <taxon>Cervinae</taxon>
        <taxon>Cervus</taxon>
    </lineage>
</organism>